<reference evidence="2" key="1">
    <citation type="journal article" date="2014" name="Int. J. Syst. Evol. Microbiol.">
        <title>Complete genome sequence of Corynebacterium casei LMG S-19264T (=DSM 44701T), isolated from a smear-ripened cheese.</title>
        <authorList>
            <consortium name="US DOE Joint Genome Institute (JGI-PGF)"/>
            <person name="Walter F."/>
            <person name="Albersmeier A."/>
            <person name="Kalinowski J."/>
            <person name="Ruckert C."/>
        </authorList>
    </citation>
    <scope>NUCLEOTIDE SEQUENCE</scope>
    <source>
        <strain evidence="2">JCM 3313</strain>
    </source>
</reference>
<dbReference type="EMBL" id="BMRG01000003">
    <property type="protein sequence ID" value="GGP50283.1"/>
    <property type="molecule type" value="Genomic_DNA"/>
</dbReference>
<evidence type="ECO:0000313" key="3">
    <source>
        <dbReference type="Proteomes" id="UP000639606"/>
    </source>
</evidence>
<feature type="transmembrane region" description="Helical" evidence="1">
    <location>
        <begin position="75"/>
        <end position="96"/>
    </location>
</feature>
<evidence type="ECO:0000313" key="2">
    <source>
        <dbReference type="EMBL" id="GGP50283.1"/>
    </source>
</evidence>
<reference evidence="2" key="2">
    <citation type="submission" date="2020-09" db="EMBL/GenBank/DDBJ databases">
        <authorList>
            <person name="Sun Q."/>
            <person name="Ohkuma M."/>
        </authorList>
    </citation>
    <scope>NUCLEOTIDE SEQUENCE</scope>
    <source>
        <strain evidence="2">JCM 3313</strain>
    </source>
</reference>
<sequence length="154" mass="15891">MLLLHVVSSVGWLGVTVGNLVLAIAALATDAPGDQHAAYRVMALLGDAVVLPAALAALVSGLLLSVGTQWGLVRYRWVLAKLLLTSVAVVATLFSLRPTLHTARDAVVATGDGVLADVGDTGVSVVAACSVSLAFYVANTALSVFKPWGRTRWA</sequence>
<proteinExistence type="predicted"/>
<gene>
    <name evidence="2" type="ORF">GCM10010185_23100</name>
</gene>
<organism evidence="2 3">
    <name type="scientific">Saccharothrix coeruleofusca</name>
    <dbReference type="NCBI Taxonomy" id="33919"/>
    <lineage>
        <taxon>Bacteria</taxon>
        <taxon>Bacillati</taxon>
        <taxon>Actinomycetota</taxon>
        <taxon>Actinomycetes</taxon>
        <taxon>Pseudonocardiales</taxon>
        <taxon>Pseudonocardiaceae</taxon>
        <taxon>Saccharothrix</taxon>
    </lineage>
</organism>
<feature type="transmembrane region" description="Helical" evidence="1">
    <location>
        <begin position="41"/>
        <end position="63"/>
    </location>
</feature>
<keyword evidence="1" id="KW-0812">Transmembrane</keyword>
<accession>A0A918AJJ0</accession>
<comment type="caution">
    <text evidence="2">The sequence shown here is derived from an EMBL/GenBank/DDBJ whole genome shotgun (WGS) entry which is preliminary data.</text>
</comment>
<evidence type="ECO:0000256" key="1">
    <source>
        <dbReference type="SAM" id="Phobius"/>
    </source>
</evidence>
<name>A0A918AJJ0_9PSEU</name>
<protein>
    <submittedName>
        <fullName evidence="2">Membrane protein</fullName>
    </submittedName>
</protein>
<dbReference type="Proteomes" id="UP000639606">
    <property type="component" value="Unassembled WGS sequence"/>
</dbReference>
<keyword evidence="1" id="KW-0472">Membrane</keyword>
<dbReference type="AlphaFoldDB" id="A0A918AJJ0"/>
<keyword evidence="3" id="KW-1185">Reference proteome</keyword>
<feature type="transmembrane region" description="Helical" evidence="1">
    <location>
        <begin position="6"/>
        <end position="29"/>
    </location>
</feature>
<keyword evidence="1" id="KW-1133">Transmembrane helix</keyword>